<sequence length="240" mass="27036">MNTLGLPKDPPPLGAHYSKPKNKFVHGTPVQRRLIAGRLIRFTDLEECMLSSSASAPELSRAIARQIEGLKDRPESEQDALDLAMSTTAIVTDQNSRQVLPKRELSPAEQERIALRQRESQLQEKLLHVTQKLSRKYKKQLAPGGKGPATTCKIHALAQKWEEHLGQLQPEDPNAVSAAADREQYNLYVAGRFSTQAELDYYPRKIEPRKPATDKHRRHTMHTKYGNALAKTKCSLRGPF</sequence>
<accession>A0A9W6WXA1</accession>
<evidence type="ECO:0000313" key="2">
    <source>
        <dbReference type="EMBL" id="GMF20265.1"/>
    </source>
</evidence>
<gene>
    <name evidence="2" type="ORF">Plil01_000785300</name>
</gene>
<keyword evidence="3" id="KW-1185">Reference proteome</keyword>
<feature type="region of interest" description="Disordered" evidence="1">
    <location>
        <begin position="1"/>
        <end position="22"/>
    </location>
</feature>
<comment type="caution">
    <text evidence="2">The sequence shown here is derived from an EMBL/GenBank/DDBJ whole genome shotgun (WGS) entry which is preliminary data.</text>
</comment>
<dbReference type="Proteomes" id="UP001165083">
    <property type="component" value="Unassembled WGS sequence"/>
</dbReference>
<reference evidence="2" key="1">
    <citation type="submission" date="2023-04" db="EMBL/GenBank/DDBJ databases">
        <title>Phytophthora lilii NBRC 32176.</title>
        <authorList>
            <person name="Ichikawa N."/>
            <person name="Sato H."/>
            <person name="Tonouchi N."/>
        </authorList>
    </citation>
    <scope>NUCLEOTIDE SEQUENCE</scope>
    <source>
        <strain evidence="2">NBRC 32176</strain>
    </source>
</reference>
<evidence type="ECO:0000313" key="3">
    <source>
        <dbReference type="Proteomes" id="UP001165083"/>
    </source>
</evidence>
<protein>
    <submittedName>
        <fullName evidence="2">Unnamed protein product</fullName>
    </submittedName>
</protein>
<dbReference type="EMBL" id="BSXW01000371">
    <property type="protein sequence ID" value="GMF20265.1"/>
    <property type="molecule type" value="Genomic_DNA"/>
</dbReference>
<organism evidence="2 3">
    <name type="scientific">Phytophthora lilii</name>
    <dbReference type="NCBI Taxonomy" id="2077276"/>
    <lineage>
        <taxon>Eukaryota</taxon>
        <taxon>Sar</taxon>
        <taxon>Stramenopiles</taxon>
        <taxon>Oomycota</taxon>
        <taxon>Peronosporomycetes</taxon>
        <taxon>Peronosporales</taxon>
        <taxon>Peronosporaceae</taxon>
        <taxon>Phytophthora</taxon>
    </lineage>
</organism>
<dbReference type="AlphaFoldDB" id="A0A9W6WXA1"/>
<dbReference type="OrthoDB" id="70698at2759"/>
<name>A0A9W6WXA1_9STRA</name>
<proteinExistence type="predicted"/>
<evidence type="ECO:0000256" key="1">
    <source>
        <dbReference type="SAM" id="MobiDB-lite"/>
    </source>
</evidence>